<evidence type="ECO:0000256" key="12">
    <source>
        <dbReference type="ARBA" id="ARBA00023136"/>
    </source>
</evidence>
<evidence type="ECO:0000256" key="1">
    <source>
        <dbReference type="ARBA" id="ARBA00001971"/>
    </source>
</evidence>
<evidence type="ECO:0000256" key="3">
    <source>
        <dbReference type="ARBA" id="ARBA00004721"/>
    </source>
</evidence>
<evidence type="ECO:0000256" key="10">
    <source>
        <dbReference type="ARBA" id="ARBA00023004"/>
    </source>
</evidence>
<evidence type="ECO:0000256" key="8">
    <source>
        <dbReference type="ARBA" id="ARBA00022989"/>
    </source>
</evidence>
<dbReference type="AlphaFoldDB" id="A0AAD7JM02"/>
<dbReference type="GO" id="GO:0020037">
    <property type="term" value="F:heme binding"/>
    <property type="evidence" value="ECO:0007669"/>
    <property type="project" value="InterPro"/>
</dbReference>
<comment type="cofactor">
    <cofactor evidence="1 13">
        <name>heme</name>
        <dbReference type="ChEBI" id="CHEBI:30413"/>
    </cofactor>
</comment>
<proteinExistence type="inferred from homology"/>
<dbReference type="InterPro" id="IPR050121">
    <property type="entry name" value="Cytochrome_P450_monoxygenase"/>
</dbReference>
<keyword evidence="7 13" id="KW-0479">Metal-binding</keyword>
<keyword evidence="5 13" id="KW-0349">Heme</keyword>
<evidence type="ECO:0000256" key="6">
    <source>
        <dbReference type="ARBA" id="ARBA00022692"/>
    </source>
</evidence>
<dbReference type="PROSITE" id="PS00086">
    <property type="entry name" value="CYTOCHROME_P450"/>
    <property type="match status" value="1"/>
</dbReference>
<keyword evidence="12" id="KW-0472">Membrane</keyword>
<dbReference type="GO" id="GO:0005506">
    <property type="term" value="F:iron ion binding"/>
    <property type="evidence" value="ECO:0007669"/>
    <property type="project" value="InterPro"/>
</dbReference>
<dbReference type="InterPro" id="IPR001128">
    <property type="entry name" value="Cyt_P450"/>
</dbReference>
<organism evidence="15 16">
    <name type="scientific">Mycena metata</name>
    <dbReference type="NCBI Taxonomy" id="1033252"/>
    <lineage>
        <taxon>Eukaryota</taxon>
        <taxon>Fungi</taxon>
        <taxon>Dikarya</taxon>
        <taxon>Basidiomycota</taxon>
        <taxon>Agaricomycotina</taxon>
        <taxon>Agaricomycetes</taxon>
        <taxon>Agaricomycetidae</taxon>
        <taxon>Agaricales</taxon>
        <taxon>Marasmiineae</taxon>
        <taxon>Mycenaceae</taxon>
        <taxon>Mycena</taxon>
    </lineage>
</organism>
<keyword evidence="10 13" id="KW-0408">Iron</keyword>
<sequence length="415" mass="46005">MASDVVVVQHVLNNHSFIRAPTQVQKGDTHRRFRSALSPGFAPAVVRSFSPIFSEAAQRIVQEWDRLCSSGSPTLVNVCDLLDHATLDIISEAALGLPLNTVADPKHPLAQTHLHVLSTGFNRSQTDLFADALLPYIPTFILRRTLRLPTAAFRALVNFRSVTDAMSTKIIQSKTEDKTTDPALDNDILSILIKGLSGQRKEKLTASELAEQVRVILLGGQDTSADALAWCLYELAKEPAYQGKLREEIELYHRSGGDQMEYDSMPLLNAFIKETLRFYPAAPYLERVAGEDLVIPLESEITMTSGERISHLPVKKGQFIAVAIASHQRRVRLEALWGADADQFKPTSFSGGYRVCAGWRFALSEMQIILAELVLNFLFALSKNDPVRPLYAGILVPITEKGVKGLPLFIERISE</sequence>
<dbReference type="GO" id="GO:0016020">
    <property type="term" value="C:membrane"/>
    <property type="evidence" value="ECO:0007669"/>
    <property type="project" value="UniProtKB-SubCell"/>
</dbReference>
<dbReference type="InterPro" id="IPR002401">
    <property type="entry name" value="Cyt_P450_E_grp-I"/>
</dbReference>
<dbReference type="GO" id="GO:0016705">
    <property type="term" value="F:oxidoreductase activity, acting on paired donors, with incorporation or reduction of molecular oxygen"/>
    <property type="evidence" value="ECO:0007669"/>
    <property type="project" value="InterPro"/>
</dbReference>
<dbReference type="PANTHER" id="PTHR24305">
    <property type="entry name" value="CYTOCHROME P450"/>
    <property type="match status" value="1"/>
</dbReference>
<dbReference type="Proteomes" id="UP001215598">
    <property type="component" value="Unassembled WGS sequence"/>
</dbReference>
<reference evidence="15" key="1">
    <citation type="submission" date="2023-03" db="EMBL/GenBank/DDBJ databases">
        <title>Massive genome expansion in bonnet fungi (Mycena s.s.) driven by repeated elements and novel gene families across ecological guilds.</title>
        <authorList>
            <consortium name="Lawrence Berkeley National Laboratory"/>
            <person name="Harder C.B."/>
            <person name="Miyauchi S."/>
            <person name="Viragh M."/>
            <person name="Kuo A."/>
            <person name="Thoen E."/>
            <person name="Andreopoulos B."/>
            <person name="Lu D."/>
            <person name="Skrede I."/>
            <person name="Drula E."/>
            <person name="Henrissat B."/>
            <person name="Morin E."/>
            <person name="Kohler A."/>
            <person name="Barry K."/>
            <person name="LaButti K."/>
            <person name="Morin E."/>
            <person name="Salamov A."/>
            <person name="Lipzen A."/>
            <person name="Mereny Z."/>
            <person name="Hegedus B."/>
            <person name="Baldrian P."/>
            <person name="Stursova M."/>
            <person name="Weitz H."/>
            <person name="Taylor A."/>
            <person name="Grigoriev I.V."/>
            <person name="Nagy L.G."/>
            <person name="Martin F."/>
            <person name="Kauserud H."/>
        </authorList>
    </citation>
    <scope>NUCLEOTIDE SEQUENCE</scope>
    <source>
        <strain evidence="15">CBHHK182m</strain>
    </source>
</reference>
<evidence type="ECO:0000256" key="4">
    <source>
        <dbReference type="ARBA" id="ARBA00010617"/>
    </source>
</evidence>
<evidence type="ECO:0000256" key="14">
    <source>
        <dbReference type="RuleBase" id="RU000461"/>
    </source>
</evidence>
<dbReference type="SUPFAM" id="SSF48264">
    <property type="entry name" value="Cytochrome P450"/>
    <property type="match status" value="1"/>
</dbReference>
<feature type="binding site" description="axial binding residue" evidence="13">
    <location>
        <position position="356"/>
    </location>
    <ligand>
        <name>heme</name>
        <dbReference type="ChEBI" id="CHEBI:30413"/>
    </ligand>
    <ligandPart>
        <name>Fe</name>
        <dbReference type="ChEBI" id="CHEBI:18248"/>
    </ligandPart>
</feature>
<keyword evidence="16" id="KW-1185">Reference proteome</keyword>
<keyword evidence="6" id="KW-0812">Transmembrane</keyword>
<dbReference type="PRINTS" id="PR00385">
    <property type="entry name" value="P450"/>
</dbReference>
<protein>
    <submittedName>
        <fullName evidence="15">Cytochrome P450</fullName>
    </submittedName>
</protein>
<comment type="pathway">
    <text evidence="3">Secondary metabolite biosynthesis; terpenoid biosynthesis.</text>
</comment>
<evidence type="ECO:0000256" key="13">
    <source>
        <dbReference type="PIRSR" id="PIRSR602401-1"/>
    </source>
</evidence>
<comment type="subcellular location">
    <subcellularLocation>
        <location evidence="2">Membrane</location>
    </subcellularLocation>
</comment>
<comment type="caution">
    <text evidence="15">The sequence shown here is derived from an EMBL/GenBank/DDBJ whole genome shotgun (WGS) entry which is preliminary data.</text>
</comment>
<keyword evidence="11 14" id="KW-0503">Monooxygenase</keyword>
<name>A0AAD7JM02_9AGAR</name>
<evidence type="ECO:0000256" key="5">
    <source>
        <dbReference type="ARBA" id="ARBA00022617"/>
    </source>
</evidence>
<keyword evidence="8" id="KW-1133">Transmembrane helix</keyword>
<dbReference type="PANTHER" id="PTHR24305:SF166">
    <property type="entry name" value="CYTOCHROME P450 12A4, MITOCHONDRIAL-RELATED"/>
    <property type="match status" value="1"/>
</dbReference>
<keyword evidence="9 14" id="KW-0560">Oxidoreductase</keyword>
<evidence type="ECO:0000256" key="9">
    <source>
        <dbReference type="ARBA" id="ARBA00023002"/>
    </source>
</evidence>
<evidence type="ECO:0000313" key="15">
    <source>
        <dbReference type="EMBL" id="KAJ7767752.1"/>
    </source>
</evidence>
<evidence type="ECO:0000313" key="16">
    <source>
        <dbReference type="Proteomes" id="UP001215598"/>
    </source>
</evidence>
<evidence type="ECO:0000256" key="11">
    <source>
        <dbReference type="ARBA" id="ARBA00023033"/>
    </source>
</evidence>
<dbReference type="EMBL" id="JARKIB010000021">
    <property type="protein sequence ID" value="KAJ7767752.1"/>
    <property type="molecule type" value="Genomic_DNA"/>
</dbReference>
<evidence type="ECO:0000256" key="7">
    <source>
        <dbReference type="ARBA" id="ARBA00022723"/>
    </source>
</evidence>
<dbReference type="PRINTS" id="PR00463">
    <property type="entry name" value="EP450I"/>
</dbReference>
<gene>
    <name evidence="15" type="ORF">B0H16DRAFT_1882453</name>
</gene>
<evidence type="ECO:0000256" key="2">
    <source>
        <dbReference type="ARBA" id="ARBA00004370"/>
    </source>
</evidence>
<dbReference type="Pfam" id="PF00067">
    <property type="entry name" value="p450"/>
    <property type="match status" value="2"/>
</dbReference>
<dbReference type="InterPro" id="IPR036396">
    <property type="entry name" value="Cyt_P450_sf"/>
</dbReference>
<accession>A0AAD7JM02</accession>
<dbReference type="InterPro" id="IPR017972">
    <property type="entry name" value="Cyt_P450_CS"/>
</dbReference>
<comment type="similarity">
    <text evidence="4 14">Belongs to the cytochrome P450 family.</text>
</comment>
<dbReference type="Gene3D" id="1.10.630.10">
    <property type="entry name" value="Cytochrome P450"/>
    <property type="match status" value="1"/>
</dbReference>
<dbReference type="GO" id="GO:0004497">
    <property type="term" value="F:monooxygenase activity"/>
    <property type="evidence" value="ECO:0007669"/>
    <property type="project" value="UniProtKB-KW"/>
</dbReference>